<accession>A0A4C1U0R0</accession>
<organism evidence="2 3">
    <name type="scientific">Eumeta variegata</name>
    <name type="common">Bagworm moth</name>
    <name type="synonym">Eumeta japonica</name>
    <dbReference type="NCBI Taxonomy" id="151549"/>
    <lineage>
        <taxon>Eukaryota</taxon>
        <taxon>Metazoa</taxon>
        <taxon>Ecdysozoa</taxon>
        <taxon>Arthropoda</taxon>
        <taxon>Hexapoda</taxon>
        <taxon>Insecta</taxon>
        <taxon>Pterygota</taxon>
        <taxon>Neoptera</taxon>
        <taxon>Endopterygota</taxon>
        <taxon>Lepidoptera</taxon>
        <taxon>Glossata</taxon>
        <taxon>Ditrysia</taxon>
        <taxon>Tineoidea</taxon>
        <taxon>Psychidae</taxon>
        <taxon>Oiketicinae</taxon>
        <taxon>Eumeta</taxon>
    </lineage>
</organism>
<gene>
    <name evidence="2" type="ORF">EVAR_75162_1</name>
</gene>
<proteinExistence type="predicted"/>
<evidence type="ECO:0000313" key="2">
    <source>
        <dbReference type="EMBL" id="GBP19869.1"/>
    </source>
</evidence>
<feature type="region of interest" description="Disordered" evidence="1">
    <location>
        <begin position="39"/>
        <end position="73"/>
    </location>
</feature>
<protein>
    <submittedName>
        <fullName evidence="2">Uncharacterized protein</fullName>
    </submittedName>
</protein>
<dbReference type="Proteomes" id="UP000299102">
    <property type="component" value="Unassembled WGS sequence"/>
</dbReference>
<name>A0A4C1U0R0_EUMVA</name>
<evidence type="ECO:0000256" key="1">
    <source>
        <dbReference type="SAM" id="MobiDB-lite"/>
    </source>
</evidence>
<dbReference type="AlphaFoldDB" id="A0A4C1U0R0"/>
<reference evidence="2 3" key="1">
    <citation type="journal article" date="2019" name="Commun. Biol.">
        <title>The bagworm genome reveals a unique fibroin gene that provides high tensile strength.</title>
        <authorList>
            <person name="Kono N."/>
            <person name="Nakamura H."/>
            <person name="Ohtoshi R."/>
            <person name="Tomita M."/>
            <person name="Numata K."/>
            <person name="Arakawa K."/>
        </authorList>
    </citation>
    <scope>NUCLEOTIDE SEQUENCE [LARGE SCALE GENOMIC DNA]</scope>
</reference>
<feature type="region of interest" description="Disordered" evidence="1">
    <location>
        <begin position="118"/>
        <end position="140"/>
    </location>
</feature>
<comment type="caution">
    <text evidence="2">The sequence shown here is derived from an EMBL/GenBank/DDBJ whole genome shotgun (WGS) entry which is preliminary data.</text>
</comment>
<feature type="compositionally biased region" description="Basic and acidic residues" evidence="1">
    <location>
        <begin position="53"/>
        <end position="65"/>
    </location>
</feature>
<keyword evidence="3" id="KW-1185">Reference proteome</keyword>
<sequence length="140" mass="14919">MIGVILATDHPLRTISGVSSPRLVGRTIQGHSRQILAGAHGQVVSPPTAGRPCDPRRVREQESGRKAGKQTPGCSHKCLDFGRTLIRSDNKYATKLGVEYCARGVGGEYGARSGVKNHVELEAPARPGRPGSAPPPSRRH</sequence>
<evidence type="ECO:0000313" key="3">
    <source>
        <dbReference type="Proteomes" id="UP000299102"/>
    </source>
</evidence>
<dbReference type="EMBL" id="BGZK01000112">
    <property type="protein sequence ID" value="GBP19869.1"/>
    <property type="molecule type" value="Genomic_DNA"/>
</dbReference>